<organism evidence="3 4">
    <name type="scientific">Shimia abyssi</name>
    <dbReference type="NCBI Taxonomy" id="1662395"/>
    <lineage>
        <taxon>Bacteria</taxon>
        <taxon>Pseudomonadati</taxon>
        <taxon>Pseudomonadota</taxon>
        <taxon>Alphaproteobacteria</taxon>
        <taxon>Rhodobacterales</taxon>
        <taxon>Roseobacteraceae</taxon>
    </lineage>
</organism>
<dbReference type="PANTHER" id="PTHR42928">
    <property type="entry name" value="TRICARBOXYLATE-BINDING PROTEIN"/>
    <property type="match status" value="1"/>
</dbReference>
<dbReference type="Gene3D" id="3.40.190.150">
    <property type="entry name" value="Bordetella uptake gene, domain 1"/>
    <property type="match status" value="1"/>
</dbReference>
<dbReference type="AlphaFoldDB" id="A0A2P8EWG0"/>
<feature type="signal peptide" evidence="2">
    <location>
        <begin position="1"/>
        <end position="26"/>
    </location>
</feature>
<keyword evidence="3" id="KW-0675">Receptor</keyword>
<dbReference type="EMBL" id="PYGJ01000031">
    <property type="protein sequence ID" value="PSL13809.1"/>
    <property type="molecule type" value="Genomic_DNA"/>
</dbReference>
<comment type="similarity">
    <text evidence="1">Belongs to the UPF0065 (bug) family.</text>
</comment>
<keyword evidence="4" id="KW-1185">Reference proteome</keyword>
<evidence type="ECO:0000313" key="4">
    <source>
        <dbReference type="Proteomes" id="UP000240418"/>
    </source>
</evidence>
<evidence type="ECO:0000256" key="2">
    <source>
        <dbReference type="SAM" id="SignalP"/>
    </source>
</evidence>
<keyword evidence="2" id="KW-0732">Signal</keyword>
<protein>
    <submittedName>
        <fullName evidence="3">Tripartite-type tricarboxylate transporter receptor subunit TctC</fullName>
    </submittedName>
</protein>
<evidence type="ECO:0000313" key="3">
    <source>
        <dbReference type="EMBL" id="PSL13809.1"/>
    </source>
</evidence>
<dbReference type="Proteomes" id="UP000240418">
    <property type="component" value="Unassembled WGS sequence"/>
</dbReference>
<proteinExistence type="inferred from homology"/>
<dbReference type="Gene3D" id="3.40.190.10">
    <property type="entry name" value="Periplasmic binding protein-like II"/>
    <property type="match status" value="1"/>
</dbReference>
<evidence type="ECO:0000256" key="1">
    <source>
        <dbReference type="ARBA" id="ARBA00006987"/>
    </source>
</evidence>
<feature type="chain" id="PRO_5015110561" evidence="2">
    <location>
        <begin position="27"/>
        <end position="363"/>
    </location>
</feature>
<dbReference type="InterPro" id="IPR042100">
    <property type="entry name" value="Bug_dom1"/>
</dbReference>
<dbReference type="OrthoDB" id="9780943at2"/>
<accession>A0A2P8EWG0</accession>
<name>A0A2P8EWG0_9RHOB</name>
<sequence length="363" mass="39157">MLSGLKKLLMGAAAALALSAPNTVLADDFTLEGQTVTWIVGFSEGGGTDRLTRLLQAKLGEHLPGNPNVIVLNQPGGGSVIASNGFHENAPNDGTMLIMASTSSLLPVILGSDVARYNPNDWVAVTGFARGATMYAISDDLGLGHEDMMADYEALKSANIRFGTETPLSAELLDFVSMEMLGVDARYIFGLASKDAEAAFQRGEMNVNTDNVRSYLKDYGDDPEVNPVWSYGVIDENGDLQRDPDLPNTPTFPEFYEAVRGEEPSGTAYEMQQALMNAKVMLSKAVMLPPGTPDNIRQAYIDAMRNVTSDPEIIAALPREIGSMPLNFGDETQQAMATGTAIAPEVREWAAEFLMERFDTSLN</sequence>
<comment type="caution">
    <text evidence="3">The sequence shown here is derived from an EMBL/GenBank/DDBJ whole genome shotgun (WGS) entry which is preliminary data.</text>
</comment>
<dbReference type="RefSeq" id="WP_106610627.1">
    <property type="nucleotide sequence ID" value="NZ_PYGJ01000031.1"/>
</dbReference>
<dbReference type="PANTHER" id="PTHR42928:SF5">
    <property type="entry name" value="BLR1237 PROTEIN"/>
    <property type="match status" value="1"/>
</dbReference>
<reference evidence="3 4" key="1">
    <citation type="submission" date="2018-03" db="EMBL/GenBank/DDBJ databases">
        <title>Genomic Encyclopedia of Archaeal and Bacterial Type Strains, Phase II (KMG-II): from individual species to whole genera.</title>
        <authorList>
            <person name="Goeker M."/>
        </authorList>
    </citation>
    <scope>NUCLEOTIDE SEQUENCE [LARGE SCALE GENOMIC DNA]</scope>
    <source>
        <strain evidence="3 4">DSM 100673</strain>
    </source>
</reference>
<dbReference type="InterPro" id="IPR005064">
    <property type="entry name" value="BUG"/>
</dbReference>
<gene>
    <name evidence="3" type="ORF">CLV88_1314</name>
</gene>